<dbReference type="RefSeq" id="WP_151106354.1">
    <property type="nucleotide sequence ID" value="NZ_WAEM01000001.1"/>
</dbReference>
<gene>
    <name evidence="2" type="ORF">F6464_03495</name>
</gene>
<dbReference type="InterPro" id="IPR024311">
    <property type="entry name" value="Lipocalin-like"/>
</dbReference>
<dbReference type="Pfam" id="PF13648">
    <property type="entry name" value="Lipocalin_4"/>
    <property type="match status" value="1"/>
</dbReference>
<protein>
    <submittedName>
        <fullName evidence="2">Lipocalin family protein</fullName>
    </submittedName>
</protein>
<reference evidence="2 3" key="1">
    <citation type="submission" date="2019-09" db="EMBL/GenBank/DDBJ databases">
        <title>Flavobacterium sp. nov., isolated from glacier ice.</title>
        <authorList>
            <person name="Liu Q."/>
        </authorList>
    </citation>
    <scope>NUCLEOTIDE SEQUENCE [LARGE SCALE GENOMIC DNA]</scope>
    <source>
        <strain evidence="2 3">NBRC 112527</strain>
    </source>
</reference>
<dbReference type="OrthoDB" id="1419899at2"/>
<keyword evidence="3" id="KW-1185">Reference proteome</keyword>
<dbReference type="EMBL" id="WAEM01000001">
    <property type="protein sequence ID" value="KAB1158159.1"/>
    <property type="molecule type" value="Genomic_DNA"/>
</dbReference>
<organism evidence="2 3">
    <name type="scientific">Flavobacterium luteum</name>
    <dbReference type="NCBI Taxonomy" id="2026654"/>
    <lineage>
        <taxon>Bacteria</taxon>
        <taxon>Pseudomonadati</taxon>
        <taxon>Bacteroidota</taxon>
        <taxon>Flavobacteriia</taxon>
        <taxon>Flavobacteriales</taxon>
        <taxon>Flavobacteriaceae</taxon>
        <taxon>Flavobacterium</taxon>
    </lineage>
</organism>
<evidence type="ECO:0000313" key="3">
    <source>
        <dbReference type="Proteomes" id="UP000490922"/>
    </source>
</evidence>
<accession>A0A7J5AME8</accession>
<dbReference type="Proteomes" id="UP000490922">
    <property type="component" value="Unassembled WGS sequence"/>
</dbReference>
<feature type="domain" description="Lipocalin-like" evidence="1">
    <location>
        <begin position="33"/>
        <end position="122"/>
    </location>
</feature>
<dbReference type="PROSITE" id="PS51257">
    <property type="entry name" value="PROKAR_LIPOPROTEIN"/>
    <property type="match status" value="1"/>
</dbReference>
<evidence type="ECO:0000313" key="2">
    <source>
        <dbReference type="EMBL" id="KAB1158159.1"/>
    </source>
</evidence>
<name>A0A7J5AME8_9FLAO</name>
<sequence>MKKIILLFISIITIGLTSVSCNKDDDNNSTATIEGKWIPSKEGETEATLTDYEHTAGCNKDYMIISSGGQISFYSYDNESGTCSESIDTGTWIRNGNTITISYEGVVVLETEIINLTSSELKTKDTADGFITVFTRG</sequence>
<dbReference type="AlphaFoldDB" id="A0A7J5AME8"/>
<proteinExistence type="predicted"/>
<comment type="caution">
    <text evidence="2">The sequence shown here is derived from an EMBL/GenBank/DDBJ whole genome shotgun (WGS) entry which is preliminary data.</text>
</comment>
<evidence type="ECO:0000259" key="1">
    <source>
        <dbReference type="Pfam" id="PF13648"/>
    </source>
</evidence>